<dbReference type="GO" id="GO:0005886">
    <property type="term" value="C:plasma membrane"/>
    <property type="evidence" value="ECO:0007669"/>
    <property type="project" value="UniProtKB-SubCell"/>
</dbReference>
<keyword evidence="6 7" id="KW-0472">Membrane</keyword>
<keyword evidence="4 7" id="KW-0812">Transmembrane</keyword>
<evidence type="ECO:0000256" key="7">
    <source>
        <dbReference type="RuleBase" id="RU363032"/>
    </source>
</evidence>
<dbReference type="Proteomes" id="UP000271031">
    <property type="component" value="Unassembled WGS sequence"/>
</dbReference>
<dbReference type="EMBL" id="RHHQ01000006">
    <property type="protein sequence ID" value="RNB91221.1"/>
    <property type="molecule type" value="Genomic_DNA"/>
</dbReference>
<feature type="transmembrane region" description="Helical" evidence="7">
    <location>
        <begin position="247"/>
        <end position="272"/>
    </location>
</feature>
<evidence type="ECO:0000256" key="4">
    <source>
        <dbReference type="ARBA" id="ARBA00022692"/>
    </source>
</evidence>
<dbReference type="OrthoDB" id="9797472at2"/>
<evidence type="ECO:0000256" key="5">
    <source>
        <dbReference type="ARBA" id="ARBA00022989"/>
    </source>
</evidence>
<dbReference type="CDD" id="cd06261">
    <property type="entry name" value="TM_PBP2"/>
    <property type="match status" value="1"/>
</dbReference>
<evidence type="ECO:0000256" key="3">
    <source>
        <dbReference type="ARBA" id="ARBA00022475"/>
    </source>
</evidence>
<reference evidence="10 11" key="1">
    <citation type="submission" date="2018-10" db="EMBL/GenBank/DDBJ databases">
        <title>Phylogenomics of Brevibacillus.</title>
        <authorList>
            <person name="Dunlap C."/>
        </authorList>
    </citation>
    <scope>NUCLEOTIDE SEQUENCE [LARGE SCALE GENOMIC DNA]</scope>
    <source>
        <strain evidence="10 11">JCM 15716</strain>
    </source>
</reference>
<dbReference type="Pfam" id="PF00528">
    <property type="entry name" value="BPD_transp_1"/>
    <property type="match status" value="1"/>
</dbReference>
<evidence type="ECO:0000256" key="8">
    <source>
        <dbReference type="SAM" id="MobiDB-lite"/>
    </source>
</evidence>
<gene>
    <name evidence="10" type="ORF">EDM56_06475</name>
</gene>
<dbReference type="InterPro" id="IPR035906">
    <property type="entry name" value="MetI-like_sf"/>
</dbReference>
<feature type="transmembrane region" description="Helical" evidence="7">
    <location>
        <begin position="69"/>
        <end position="92"/>
    </location>
</feature>
<dbReference type="InterPro" id="IPR050366">
    <property type="entry name" value="BP-dependent_transpt_permease"/>
</dbReference>
<dbReference type="SUPFAM" id="SSF161098">
    <property type="entry name" value="MetI-like"/>
    <property type="match status" value="1"/>
</dbReference>
<dbReference type="AlphaFoldDB" id="A0A3M8DV21"/>
<comment type="subcellular location">
    <subcellularLocation>
        <location evidence="1 7">Cell membrane</location>
        <topology evidence="1 7">Multi-pass membrane protein</topology>
    </subcellularLocation>
</comment>
<proteinExistence type="inferred from homology"/>
<dbReference type="Pfam" id="PF12911">
    <property type="entry name" value="OppC_N"/>
    <property type="match status" value="1"/>
</dbReference>
<feature type="transmembrane region" description="Helical" evidence="7">
    <location>
        <begin position="192"/>
        <end position="208"/>
    </location>
</feature>
<feature type="transmembrane region" description="Helical" evidence="7">
    <location>
        <begin position="292"/>
        <end position="315"/>
    </location>
</feature>
<evidence type="ECO:0000313" key="11">
    <source>
        <dbReference type="Proteomes" id="UP000271031"/>
    </source>
</evidence>
<feature type="transmembrane region" description="Helical" evidence="7">
    <location>
        <begin position="129"/>
        <end position="155"/>
    </location>
</feature>
<dbReference type="InterPro" id="IPR000515">
    <property type="entry name" value="MetI-like"/>
</dbReference>
<dbReference type="InterPro" id="IPR025966">
    <property type="entry name" value="OppC_N"/>
</dbReference>
<dbReference type="PANTHER" id="PTHR43386">
    <property type="entry name" value="OLIGOPEPTIDE TRANSPORT SYSTEM PERMEASE PROTEIN APPC"/>
    <property type="match status" value="1"/>
</dbReference>
<accession>A0A3M8DV21</accession>
<keyword evidence="11" id="KW-1185">Reference proteome</keyword>
<keyword evidence="5 7" id="KW-1133">Transmembrane helix</keyword>
<feature type="region of interest" description="Disordered" evidence="8">
    <location>
        <begin position="17"/>
        <end position="36"/>
    </location>
</feature>
<comment type="caution">
    <text evidence="10">The sequence shown here is derived from an EMBL/GenBank/DDBJ whole genome shotgun (WGS) entry which is preliminary data.</text>
</comment>
<dbReference type="Gene3D" id="1.10.3720.10">
    <property type="entry name" value="MetI-like"/>
    <property type="match status" value="1"/>
</dbReference>
<dbReference type="PROSITE" id="PS50928">
    <property type="entry name" value="ABC_TM1"/>
    <property type="match status" value="1"/>
</dbReference>
<evidence type="ECO:0000313" key="10">
    <source>
        <dbReference type="EMBL" id="RNB91221.1"/>
    </source>
</evidence>
<evidence type="ECO:0000259" key="9">
    <source>
        <dbReference type="PROSITE" id="PS50928"/>
    </source>
</evidence>
<comment type="similarity">
    <text evidence="7">Belongs to the binding-protein-dependent transport system permease family.</text>
</comment>
<evidence type="ECO:0000256" key="1">
    <source>
        <dbReference type="ARBA" id="ARBA00004651"/>
    </source>
</evidence>
<feature type="transmembrane region" description="Helical" evidence="7">
    <location>
        <begin position="167"/>
        <end position="186"/>
    </location>
</feature>
<feature type="domain" description="ABC transmembrane type-1" evidence="9">
    <location>
        <begin position="131"/>
        <end position="315"/>
    </location>
</feature>
<organism evidence="10 11">
    <name type="scientific">Brevibacillus fluminis</name>
    <dbReference type="NCBI Taxonomy" id="511487"/>
    <lineage>
        <taxon>Bacteria</taxon>
        <taxon>Bacillati</taxon>
        <taxon>Bacillota</taxon>
        <taxon>Bacilli</taxon>
        <taxon>Bacillales</taxon>
        <taxon>Paenibacillaceae</taxon>
        <taxon>Brevibacillus</taxon>
    </lineage>
</organism>
<keyword evidence="3" id="KW-1003">Cell membrane</keyword>
<dbReference type="GO" id="GO:0055085">
    <property type="term" value="P:transmembrane transport"/>
    <property type="evidence" value="ECO:0007669"/>
    <property type="project" value="InterPro"/>
</dbReference>
<name>A0A3M8DV21_9BACL</name>
<keyword evidence="2 7" id="KW-0813">Transport</keyword>
<protein>
    <submittedName>
        <fullName evidence="10">ABC transporter permease</fullName>
    </submittedName>
</protein>
<evidence type="ECO:0000256" key="6">
    <source>
        <dbReference type="ARBA" id="ARBA00023136"/>
    </source>
</evidence>
<sequence length="325" mass="34852">MSTCCTVCSIHGSNTSRKERENVSGNVSRLEAEHETHPPIRAVESPVTPSPPYWLQVAKRLVRNKTAMGGAIILLIFTIGCVCAPLLAPFPIDQMNFQDRMVGPGAKHLLGTDDFGRDIFSRLLYGGRISLLTGLITVTIATAIGVTLGVIAGYYRRLDIYIMQVMDILLALPALLLAIAIIAVLGPGLTNAMIAIVIAVIPSYVRVTRASVLSIREKEYVEAVRALGIRDAVVLGKHILPNILSPIIVLMTLQFGSSILAAAALSFLGLGAQPPAPEWGAMVFVGKAFLGQAWWMSIFPGMAIMLVVLGFNLLGDGLRDALDPK</sequence>
<dbReference type="PANTHER" id="PTHR43386:SF1">
    <property type="entry name" value="D,D-DIPEPTIDE TRANSPORT SYSTEM PERMEASE PROTEIN DDPC-RELATED"/>
    <property type="match status" value="1"/>
</dbReference>
<evidence type="ECO:0000256" key="2">
    <source>
        <dbReference type="ARBA" id="ARBA00022448"/>
    </source>
</evidence>